<evidence type="ECO:0000256" key="1">
    <source>
        <dbReference type="SAM" id="SignalP"/>
    </source>
</evidence>
<evidence type="ECO:0000313" key="3">
    <source>
        <dbReference type="Proteomes" id="UP001299876"/>
    </source>
</evidence>
<keyword evidence="3" id="KW-1185">Reference proteome</keyword>
<evidence type="ECO:0000313" key="2">
    <source>
        <dbReference type="EMBL" id="MCK1788830.1"/>
    </source>
</evidence>
<feature type="signal peptide" evidence="1">
    <location>
        <begin position="1"/>
        <end position="23"/>
    </location>
</feature>
<organism evidence="2 3">
    <name type="scientific">Pseudomonas violetae</name>
    <dbReference type="NCBI Taxonomy" id="2915813"/>
    <lineage>
        <taxon>Bacteria</taxon>
        <taxon>Pseudomonadati</taxon>
        <taxon>Pseudomonadota</taxon>
        <taxon>Gammaproteobacteria</taxon>
        <taxon>Pseudomonadales</taxon>
        <taxon>Pseudomonadaceae</taxon>
        <taxon>Pseudomonas</taxon>
    </lineage>
</organism>
<name>A0ABT0ESX5_9PSED</name>
<sequence>MYTVKIWIPLTLALLAGCSFPTAPEVRPPPGSVNRHGATSTLTFNRTSTFGVVYSPQTLKDLDYLNRYHDHALHSLEGRWLVSPIRQAYIESSPPNVAIDRVKQALDTVLPNVTFYSSTAAMTKAKPDFIVVVYTHHVLVTPRSSDIEATFSAEFFSPNFGYLGCAEGHRAAHMPALWTHTQRTPEIVAQLDSQRALQASALSDFENSLTKMVGNQTTARE</sequence>
<dbReference type="Proteomes" id="UP001299876">
    <property type="component" value="Unassembled WGS sequence"/>
</dbReference>
<keyword evidence="1" id="KW-0732">Signal</keyword>
<dbReference type="PROSITE" id="PS51257">
    <property type="entry name" value="PROKAR_LIPOPROTEIN"/>
    <property type="match status" value="1"/>
</dbReference>
<comment type="caution">
    <text evidence="2">The sequence shown here is derived from an EMBL/GenBank/DDBJ whole genome shotgun (WGS) entry which is preliminary data.</text>
</comment>
<dbReference type="EMBL" id="JAKNRW010000001">
    <property type="protein sequence ID" value="MCK1788830.1"/>
    <property type="molecule type" value="Genomic_DNA"/>
</dbReference>
<feature type="chain" id="PRO_5047489497" evidence="1">
    <location>
        <begin position="24"/>
        <end position="221"/>
    </location>
</feature>
<dbReference type="RefSeq" id="WP_247286134.1">
    <property type="nucleotide sequence ID" value="NZ_JAKNRW010000001.1"/>
</dbReference>
<proteinExistence type="predicted"/>
<gene>
    <name evidence="2" type="ORF">L9059_01210</name>
</gene>
<accession>A0ABT0ESX5</accession>
<reference evidence="2 3" key="1">
    <citation type="submission" date="2022-02" db="EMBL/GenBank/DDBJ databases">
        <title>Comparative genomics of the first Antarctic Pseudomonas spp. capable of biotransforming 2,4,6-Trinitrotoluene.</title>
        <authorList>
            <person name="Cabrera M.A."/>
            <person name="Marquez S.L."/>
            <person name="Perez-Donoso J.M."/>
        </authorList>
    </citation>
    <scope>NUCLEOTIDE SEQUENCE [LARGE SCALE GENOMIC DNA]</scope>
    <source>
        <strain evidence="2 3">TNT19</strain>
    </source>
</reference>
<protein>
    <submittedName>
        <fullName evidence="2">ATPase</fullName>
    </submittedName>
</protein>